<evidence type="ECO:0000256" key="1">
    <source>
        <dbReference type="SAM" id="Phobius"/>
    </source>
</evidence>
<gene>
    <name evidence="2" type="ORF">I8J34_00250</name>
</gene>
<keyword evidence="1" id="KW-0472">Membrane</keyword>
<keyword evidence="1" id="KW-0812">Transmembrane</keyword>
<keyword evidence="1" id="KW-1133">Transmembrane helix</keyword>
<dbReference type="RefSeq" id="WP_214359350.1">
    <property type="nucleotide sequence ID" value="NZ_JAEKFT010000001.1"/>
</dbReference>
<reference evidence="3" key="1">
    <citation type="journal article" date="2022" name="ISME J.">
        <title>Genetic and phylogenetic analysis of dissimilatory iodate-reducing bacteria identifies potential niches across the world's oceans.</title>
        <authorList>
            <person name="Reyes-Umana V."/>
            <person name="Henning Z."/>
            <person name="Lee K."/>
            <person name="Barnum T.P."/>
            <person name="Coates J.D."/>
        </authorList>
    </citation>
    <scope>NUCLEOTIDE SEQUENCE [LARGE SCALE GENOMIC DNA]</scope>
    <source>
        <strain evidence="3">IR12</strain>
    </source>
</reference>
<feature type="transmembrane region" description="Helical" evidence="1">
    <location>
        <begin position="20"/>
        <end position="42"/>
    </location>
</feature>
<sequence>MDAGDVFELPRTLLVGVLRALWWLGWEFMIETVGWSIGWCALRVLTVGRFPRERLSGQDDASGPVQCLVESVGLLCLAALLWRLTGEWP</sequence>
<evidence type="ECO:0000313" key="3">
    <source>
        <dbReference type="Proteomes" id="UP000694660"/>
    </source>
</evidence>
<organism evidence="2 3">
    <name type="scientific">Denitromonas iodatirespirans</name>
    <dbReference type="NCBI Taxonomy" id="2795389"/>
    <lineage>
        <taxon>Bacteria</taxon>
        <taxon>Pseudomonadati</taxon>
        <taxon>Pseudomonadota</taxon>
        <taxon>Betaproteobacteria</taxon>
        <taxon>Rhodocyclales</taxon>
        <taxon>Zoogloeaceae</taxon>
        <taxon>Denitromonas</taxon>
    </lineage>
</organism>
<dbReference type="AlphaFoldDB" id="A0A944D4A6"/>
<protein>
    <submittedName>
        <fullName evidence="2">Uncharacterized protein</fullName>
    </submittedName>
</protein>
<evidence type="ECO:0000313" key="2">
    <source>
        <dbReference type="EMBL" id="MBT0959585.1"/>
    </source>
</evidence>
<proteinExistence type="predicted"/>
<keyword evidence="3" id="KW-1185">Reference proteome</keyword>
<name>A0A944D4A6_DENI1</name>
<accession>A0A944D4A6</accession>
<comment type="caution">
    <text evidence="2">The sequence shown here is derived from an EMBL/GenBank/DDBJ whole genome shotgun (WGS) entry which is preliminary data.</text>
</comment>
<dbReference type="EMBL" id="JAEKFT010000001">
    <property type="protein sequence ID" value="MBT0959585.1"/>
    <property type="molecule type" value="Genomic_DNA"/>
</dbReference>
<dbReference type="Proteomes" id="UP000694660">
    <property type="component" value="Unassembled WGS sequence"/>
</dbReference>